<evidence type="ECO:0000256" key="1">
    <source>
        <dbReference type="SAM" id="Phobius"/>
    </source>
</evidence>
<feature type="transmembrane region" description="Helical" evidence="1">
    <location>
        <begin position="63"/>
        <end position="85"/>
    </location>
</feature>
<keyword evidence="1" id="KW-1133">Transmembrane helix</keyword>
<reference evidence="2 3" key="1">
    <citation type="journal article" date="2020" name="ISME J.">
        <title>Comparative genomics reveals insights into cyanobacterial evolution and habitat adaptation.</title>
        <authorList>
            <person name="Chen M.Y."/>
            <person name="Teng W.K."/>
            <person name="Zhao L."/>
            <person name="Hu C.X."/>
            <person name="Zhou Y.K."/>
            <person name="Han B.P."/>
            <person name="Song L.R."/>
            <person name="Shu W.S."/>
        </authorList>
    </citation>
    <scope>NUCLEOTIDE SEQUENCE [LARGE SCALE GENOMIC DNA]</scope>
    <source>
        <strain evidence="2 3">FACHB-1050</strain>
    </source>
</reference>
<keyword evidence="3" id="KW-1185">Reference proteome</keyword>
<organism evidence="2 3">
    <name type="scientific">Phormidium tenue FACHB-1050</name>
    <dbReference type="NCBI Taxonomy" id="2692857"/>
    <lineage>
        <taxon>Bacteria</taxon>
        <taxon>Bacillati</taxon>
        <taxon>Cyanobacteriota</taxon>
        <taxon>Cyanophyceae</taxon>
        <taxon>Oscillatoriophycideae</taxon>
        <taxon>Oscillatoriales</taxon>
        <taxon>Oscillatoriaceae</taxon>
        <taxon>Phormidium</taxon>
    </lineage>
</organism>
<dbReference type="EMBL" id="JACJQY010000071">
    <property type="protein sequence ID" value="MBD2319887.1"/>
    <property type="molecule type" value="Genomic_DNA"/>
</dbReference>
<name>A0ABR8CGM3_9CYAN</name>
<keyword evidence="1" id="KW-0812">Transmembrane</keyword>
<evidence type="ECO:0000313" key="2">
    <source>
        <dbReference type="EMBL" id="MBD2319887.1"/>
    </source>
</evidence>
<evidence type="ECO:0000313" key="3">
    <source>
        <dbReference type="Proteomes" id="UP000618445"/>
    </source>
</evidence>
<dbReference type="Proteomes" id="UP000618445">
    <property type="component" value="Unassembled WGS sequence"/>
</dbReference>
<proteinExistence type="predicted"/>
<protein>
    <submittedName>
        <fullName evidence="2">Uncharacterized protein</fullName>
    </submittedName>
</protein>
<dbReference type="RefSeq" id="WP_190582340.1">
    <property type="nucleotide sequence ID" value="NZ_CAWPQU010000069.1"/>
</dbReference>
<accession>A0ABR8CGM3</accession>
<sequence length="147" mass="16819">MMKVNNKSNYSEYDEHRLNIKLSNGILGDHIESVQVPRDRNHHSSQIDRLMRRHLEIPPLPEFIAFTIVRMATATLSISVLVILSKNTNNYLQVLVLGLLILSVLVFLWIYCMRAIATQPQLKHGVIYLWLCIAFGAVFGIIEGNYV</sequence>
<feature type="transmembrane region" description="Helical" evidence="1">
    <location>
        <begin position="125"/>
        <end position="142"/>
    </location>
</feature>
<gene>
    <name evidence="2" type="ORF">H6G05_23995</name>
</gene>
<feature type="transmembrane region" description="Helical" evidence="1">
    <location>
        <begin position="91"/>
        <end position="113"/>
    </location>
</feature>
<keyword evidence="1" id="KW-0472">Membrane</keyword>
<comment type="caution">
    <text evidence="2">The sequence shown here is derived from an EMBL/GenBank/DDBJ whole genome shotgun (WGS) entry which is preliminary data.</text>
</comment>